<protein>
    <submittedName>
        <fullName evidence="6">DUF4201 domain-containing protein</fullName>
    </submittedName>
</protein>
<evidence type="ECO:0000256" key="2">
    <source>
        <dbReference type="SAM" id="Coils"/>
    </source>
</evidence>
<feature type="coiled-coil region" evidence="2">
    <location>
        <begin position="160"/>
        <end position="205"/>
    </location>
</feature>
<feature type="coiled-coil region" evidence="2">
    <location>
        <begin position="310"/>
        <end position="344"/>
    </location>
</feature>
<keyword evidence="1 2" id="KW-0175">Coiled coil</keyword>
<dbReference type="WBParaSite" id="Hba_14923">
    <property type="protein sequence ID" value="Hba_14923"/>
    <property type="gene ID" value="Hba_14923"/>
</dbReference>
<feature type="domain" description="Rootletin-like coiled-coil" evidence="4">
    <location>
        <begin position="22"/>
        <end position="259"/>
    </location>
</feature>
<sequence>MSKGEGSSEDVAKVSEELYQCRSRLEAGVEENKRNREVIQGLSDQIQRFRQRTAEREANIAGSLPHLSEVSTSIVYSDDNHSLYRIHDIRPTRNNSLSRLDQPSSYGSPILHQGDGHLSLNHSSPRLNYMPYECLDVDEQKNIDAMFSRLKSELFKNNTLEEINELLREENDAALIANENLRSDVVELTKALEQLEQHQRDDQERFTSENMRYRNQVESQHRQLISLWKAFTSVKRQVRDLHTSTANDLDKQMTEFSRCAAMMQKAIRHVEYKNSILQERLTKEKDDVLDDILAKYENSSANSIEAEKNLGEKTRQLMRVESQLKRVKEENEDLTNAINRICQMPELNTFPTKQRARSASPALAQSSNDAMRKIRLAMTAKWSEIRDANDRREKMETELARLKRKLETHERAQEHQRDAEKFRAVEISERVHKEFIEDLMERHREELDTRERLHETELEGRVNDERGKADKARVENEKTRKELEEIRQQLRDLRVDHSALTKAIDEKDFNILNLEENLTSLKERIEEEISKSDEKDNELLKQNLRIEEMKTRETELKQELTEVRKLSKTVELISVILDLIIFQTQNVHKVVDEDNKALEDEIAQLRNEISSLTDQIETAKHQEEEYKLRFATAQQSVSEQENSFQALKTSIKDLEIRLESTLEEARHTRDDLDHHKQLVSTKNAELVEVIRQLDETKREHEVLIDDFTTSQNEVAFLNARVLKMEGDIDLKQKEEIKLLSLLDDLRSNCDLLTNESHQKSSDIKKIEELTTKMKNESAFTKAEAIRLDQVSKLKQKEMEEEWAENLTKAQNEADRTKNALKECENKLKDLTAQCNKLINEESVLKVENDELKSALNETTSKYKKQIESLIDQNTCDREEWEREREELHKTKSTAVSHLREELNNAESDIKETLLRESQLRKDIEELKDEIESLHRKIEMSERQHEEKEEASRVRDLTTENERRTLVNQVEEQQLKIFKQKLRESNKGLHNVRLKAQSEEEQKTNRDEKVQILTNKIRQMEIQLADKTAKNETMNDIVKKMESDGLTMAQELSKEKQNVDIAKMNDDLRNSCKTLNEDLNNVRSALEKKTASSKKAMNELVSNYREAERRSDESQTECEHLKAHINALRFATFCILFRNTKIERVEKKKRDLEDRISDVESRNAELTRKVNQYERSAKMALNMAKYHAPLRSGTSTIDIPRISSSPRIADSHLNLRTASSSHDISVVEPPERSVHHNYSDPSSIALDMSSSMEITLRYLKERIEQLEKDKVDLTNELHSNRIELKTSTDRLKETAGMLQKLEKKVDELQEENRQLESRLNSQRQLYLSNEEVIRAKDADYRGLKAKILSAELHLREKDSKINQLMIQLDSLKLDLAEMTSDKQKLSNVIKETDEELKTMEEERMALESDKSTLTKQFNENNAELKEQYRCISCERVVSYFYESSVYSSFISNTASTSVGTLIM</sequence>
<feature type="coiled-coil region" evidence="2">
    <location>
        <begin position="1353"/>
        <end position="1415"/>
    </location>
</feature>
<dbReference type="PANTHER" id="PTHR23159:SF31">
    <property type="entry name" value="CENTROSOME-ASSOCIATED PROTEIN CEP250 ISOFORM X1"/>
    <property type="match status" value="1"/>
</dbReference>
<accession>A0A1I7XC38</accession>
<dbReference type="Proteomes" id="UP000095283">
    <property type="component" value="Unplaced"/>
</dbReference>
<reference evidence="6" key="1">
    <citation type="submission" date="2016-11" db="UniProtKB">
        <authorList>
            <consortium name="WormBaseParasite"/>
        </authorList>
    </citation>
    <scope>IDENTIFICATION</scope>
</reference>
<evidence type="ECO:0000313" key="6">
    <source>
        <dbReference type="WBParaSite" id="Hba_14923"/>
    </source>
</evidence>
<keyword evidence="5" id="KW-1185">Reference proteome</keyword>
<dbReference type="Gene3D" id="1.10.287.1490">
    <property type="match status" value="1"/>
</dbReference>
<dbReference type="PANTHER" id="PTHR23159">
    <property type="entry name" value="CENTROSOMAL PROTEIN 2"/>
    <property type="match status" value="1"/>
</dbReference>
<feature type="region of interest" description="Disordered" evidence="3">
    <location>
        <begin position="455"/>
        <end position="476"/>
    </location>
</feature>
<feature type="coiled-coil region" evidence="2">
    <location>
        <begin position="1248"/>
        <end position="1324"/>
    </location>
</feature>
<evidence type="ECO:0000259" key="4">
    <source>
        <dbReference type="Pfam" id="PF15035"/>
    </source>
</evidence>
<proteinExistence type="predicted"/>
<evidence type="ECO:0000256" key="3">
    <source>
        <dbReference type="SAM" id="MobiDB-lite"/>
    </source>
</evidence>
<feature type="coiled-coil region" evidence="2">
    <location>
        <begin position="799"/>
        <end position="950"/>
    </location>
</feature>
<name>A0A1I7XC38_HETBA</name>
<dbReference type="InterPro" id="IPR055167">
    <property type="entry name" value="Rootletin-like_CC"/>
</dbReference>
<evidence type="ECO:0000256" key="1">
    <source>
        <dbReference type="ARBA" id="ARBA00023054"/>
    </source>
</evidence>
<dbReference type="Pfam" id="PF15035">
    <property type="entry name" value="Rootletin"/>
    <property type="match status" value="1"/>
</dbReference>
<evidence type="ECO:0000313" key="5">
    <source>
        <dbReference type="Proteomes" id="UP000095283"/>
    </source>
</evidence>
<organism evidence="5 6">
    <name type="scientific">Heterorhabditis bacteriophora</name>
    <name type="common">Entomopathogenic nematode worm</name>
    <dbReference type="NCBI Taxonomy" id="37862"/>
    <lineage>
        <taxon>Eukaryota</taxon>
        <taxon>Metazoa</taxon>
        <taxon>Ecdysozoa</taxon>
        <taxon>Nematoda</taxon>
        <taxon>Chromadorea</taxon>
        <taxon>Rhabditida</taxon>
        <taxon>Rhabditina</taxon>
        <taxon>Rhabditomorpha</taxon>
        <taxon>Strongyloidea</taxon>
        <taxon>Heterorhabditidae</taxon>
        <taxon>Heterorhabditis</taxon>
    </lineage>
</organism>
<feature type="coiled-coil region" evidence="2">
    <location>
        <begin position="1064"/>
        <end position="1182"/>
    </location>
</feature>